<keyword evidence="9" id="KW-1185">Reference proteome</keyword>
<dbReference type="Pfam" id="PF01594">
    <property type="entry name" value="AI-2E_transport"/>
    <property type="match status" value="1"/>
</dbReference>
<keyword evidence="3 7" id="KW-0812">Transmembrane</keyword>
<proteinExistence type="inferred from homology"/>
<keyword evidence="4 7" id="KW-1133">Transmembrane helix</keyword>
<gene>
    <name evidence="8" type="ORF">HNQ52_003023</name>
</gene>
<dbReference type="AlphaFoldDB" id="A0A7W8G1I1"/>
<comment type="similarity">
    <text evidence="2">Belongs to the autoinducer-2 exporter (AI-2E) (TC 2.A.86) family.</text>
</comment>
<comment type="subcellular location">
    <subcellularLocation>
        <location evidence="1">Membrane</location>
        <topology evidence="1">Multi-pass membrane protein</topology>
    </subcellularLocation>
</comment>
<evidence type="ECO:0000256" key="6">
    <source>
        <dbReference type="SAM" id="MobiDB-lite"/>
    </source>
</evidence>
<dbReference type="PANTHER" id="PTHR21716">
    <property type="entry name" value="TRANSMEMBRANE PROTEIN"/>
    <property type="match status" value="1"/>
</dbReference>
<feature type="region of interest" description="Disordered" evidence="6">
    <location>
        <begin position="368"/>
        <end position="409"/>
    </location>
</feature>
<evidence type="ECO:0000256" key="7">
    <source>
        <dbReference type="SAM" id="Phobius"/>
    </source>
</evidence>
<dbReference type="GO" id="GO:0055085">
    <property type="term" value="P:transmembrane transport"/>
    <property type="evidence" value="ECO:0007669"/>
    <property type="project" value="TreeGrafter"/>
</dbReference>
<feature type="transmembrane region" description="Helical" evidence="7">
    <location>
        <begin position="149"/>
        <end position="169"/>
    </location>
</feature>
<dbReference type="GO" id="GO:0016020">
    <property type="term" value="C:membrane"/>
    <property type="evidence" value="ECO:0007669"/>
    <property type="project" value="UniProtKB-SubCell"/>
</dbReference>
<evidence type="ECO:0000256" key="3">
    <source>
        <dbReference type="ARBA" id="ARBA00022692"/>
    </source>
</evidence>
<dbReference type="PANTHER" id="PTHR21716:SF64">
    <property type="entry name" value="AI-2 TRANSPORT PROTEIN TQSA"/>
    <property type="match status" value="1"/>
</dbReference>
<evidence type="ECO:0000313" key="8">
    <source>
        <dbReference type="EMBL" id="MBB5209454.1"/>
    </source>
</evidence>
<protein>
    <submittedName>
        <fullName evidence="8">Putative PurR-regulated permease PerM</fullName>
    </submittedName>
</protein>
<evidence type="ECO:0000256" key="2">
    <source>
        <dbReference type="ARBA" id="ARBA00009773"/>
    </source>
</evidence>
<dbReference type="InterPro" id="IPR002549">
    <property type="entry name" value="AI-2E-like"/>
</dbReference>
<sequence>MSDTQKWQLLALTVVLGFLLWLLAPVLTPFAISALLAYLGDPMVDRLENWKLSRSLAVAVVFVLMSLALVGVALLLVPMLERQISYLVEQFPRYRDWFQNTALPWIESRTGIDIVDLDPASLFDMLKDSWTQAGGVAATVLGGLSKSGLAVLGWVANVALIPVVTFYLLRDWDVLVERVRMLLPRPIEPTVSRLARESDHVLGGFLRGQLSVMLALGTIYALGLWMVGIDLALLIGLIAGLVSFIPYLGAIVGVGAALIAALVQHGDWLHVVLVLAVFGVGQTIESFLLTPLLVGDRIGMHPVAVIFAIMAGGQLFGFFGVLLALPVAAVTMVVLRYAYERYTTSRLYGAAVGAVAAVPDDASDAALSTAAATGEAPPVAPAPAHGASDERPHAPISPLPDPHGRTAGK</sequence>
<evidence type="ECO:0000256" key="5">
    <source>
        <dbReference type="ARBA" id="ARBA00023136"/>
    </source>
</evidence>
<reference evidence="8 9" key="1">
    <citation type="submission" date="2020-08" db="EMBL/GenBank/DDBJ databases">
        <title>Genomic Encyclopedia of Type Strains, Phase IV (KMG-IV): sequencing the most valuable type-strain genomes for metagenomic binning, comparative biology and taxonomic classification.</title>
        <authorList>
            <person name="Goeker M."/>
        </authorList>
    </citation>
    <scope>NUCLEOTIDE SEQUENCE [LARGE SCALE GENOMIC DNA]</scope>
    <source>
        <strain evidence="8 9">DSM 24163</strain>
    </source>
</reference>
<feature type="transmembrane region" description="Helical" evidence="7">
    <location>
        <begin position="244"/>
        <end position="263"/>
    </location>
</feature>
<feature type="compositionally biased region" description="Low complexity" evidence="6">
    <location>
        <begin position="368"/>
        <end position="386"/>
    </location>
</feature>
<feature type="transmembrane region" description="Helical" evidence="7">
    <location>
        <begin position="9"/>
        <end position="36"/>
    </location>
</feature>
<feature type="transmembrane region" description="Helical" evidence="7">
    <location>
        <begin position="212"/>
        <end position="237"/>
    </location>
</feature>
<dbReference type="EMBL" id="JACHHP010000006">
    <property type="protein sequence ID" value="MBB5209454.1"/>
    <property type="molecule type" value="Genomic_DNA"/>
</dbReference>
<comment type="caution">
    <text evidence="8">The sequence shown here is derived from an EMBL/GenBank/DDBJ whole genome shotgun (WGS) entry which is preliminary data.</text>
</comment>
<keyword evidence="5 7" id="KW-0472">Membrane</keyword>
<evidence type="ECO:0000256" key="1">
    <source>
        <dbReference type="ARBA" id="ARBA00004141"/>
    </source>
</evidence>
<dbReference type="Proteomes" id="UP000521199">
    <property type="component" value="Unassembled WGS sequence"/>
</dbReference>
<feature type="transmembrane region" description="Helical" evidence="7">
    <location>
        <begin position="269"/>
        <end position="294"/>
    </location>
</feature>
<accession>A0A7W8G1I1</accession>
<name>A0A7W8G1I1_9GAMM</name>
<feature type="transmembrane region" description="Helical" evidence="7">
    <location>
        <begin position="56"/>
        <end position="77"/>
    </location>
</feature>
<evidence type="ECO:0000256" key="4">
    <source>
        <dbReference type="ARBA" id="ARBA00022989"/>
    </source>
</evidence>
<evidence type="ECO:0000313" key="9">
    <source>
        <dbReference type="Proteomes" id="UP000521199"/>
    </source>
</evidence>
<organism evidence="8 9">
    <name type="scientific">Chiayiivirga flava</name>
    <dbReference type="NCBI Taxonomy" id="659595"/>
    <lineage>
        <taxon>Bacteria</taxon>
        <taxon>Pseudomonadati</taxon>
        <taxon>Pseudomonadota</taxon>
        <taxon>Gammaproteobacteria</taxon>
        <taxon>Lysobacterales</taxon>
        <taxon>Lysobacteraceae</taxon>
        <taxon>Chiayiivirga</taxon>
    </lineage>
</organism>